<evidence type="ECO:0000313" key="4">
    <source>
        <dbReference type="EMBL" id="BBK22419.1"/>
    </source>
</evidence>
<feature type="domain" description="Helix-turn-helix" evidence="3">
    <location>
        <begin position="13"/>
        <end position="58"/>
    </location>
</feature>
<dbReference type="PANTHER" id="PTHR43022">
    <property type="entry name" value="PROTEIN SMF"/>
    <property type="match status" value="1"/>
</dbReference>
<gene>
    <name evidence="4" type="ORF">Aargi30884_13220</name>
</gene>
<name>A0A6N4TI42_9FIRM</name>
<sequence>MDRSEIVEIMKDVYTSSEAAEYLNISTQCLHQLVHDKKIEPIKTNKSIMLFLKSDLDKCKVSNVSNVAVNEQVNQFNINVPYVRDAILYYTIQQYFNNNDKRTCEFINQNKMFKNFNFRSGLQVNIPLLAGGLNVTDQDFYNMYQKVKASFLTLTDDVILVQKGDGIYSKLLESTKDASPFLFLKGDVYLLDEKSVCVVGSRNASSESMVKTERIVKSLVKRNIVVNAGLAKEIDTATHQSALKYGGKTIAVIGTPINQYYPKENKELQIEIESKGLVVSQFPPCNSVNRWNFPIRNATMSGISLATIIMEAKETSEALKQADYALKQGRDVLIPQSALDNPLIKWPQKYVSRGANSFKTLKDVLEILNRSELLRNIFSKSDMDGVSNVEMDLSK</sequence>
<dbReference type="SUPFAM" id="SSF102405">
    <property type="entry name" value="MCP/YpsA-like"/>
    <property type="match status" value="1"/>
</dbReference>
<keyword evidence="5" id="KW-1185">Reference proteome</keyword>
<evidence type="ECO:0000259" key="2">
    <source>
        <dbReference type="Pfam" id="PF02481"/>
    </source>
</evidence>
<dbReference type="Pfam" id="PF12728">
    <property type="entry name" value="HTH_17"/>
    <property type="match status" value="1"/>
</dbReference>
<dbReference type="PANTHER" id="PTHR43022:SF1">
    <property type="entry name" value="PROTEIN SMF"/>
    <property type="match status" value="1"/>
</dbReference>
<feature type="domain" description="Smf/DprA SLOG" evidence="2">
    <location>
        <begin position="162"/>
        <end position="368"/>
    </location>
</feature>
<evidence type="ECO:0000313" key="5">
    <source>
        <dbReference type="Proteomes" id="UP000464754"/>
    </source>
</evidence>
<dbReference type="Pfam" id="PF02481">
    <property type="entry name" value="DNA_processg_A"/>
    <property type="match status" value="1"/>
</dbReference>
<dbReference type="RefSeq" id="WP_118278031.1">
    <property type="nucleotide sequence ID" value="NZ_AP019695.1"/>
</dbReference>
<dbReference type="Gene3D" id="3.40.50.450">
    <property type="match status" value="1"/>
</dbReference>
<dbReference type="GO" id="GO:0009294">
    <property type="term" value="P:DNA-mediated transformation"/>
    <property type="evidence" value="ECO:0007669"/>
    <property type="project" value="InterPro"/>
</dbReference>
<dbReference type="InterPro" id="IPR041657">
    <property type="entry name" value="HTH_17"/>
</dbReference>
<comment type="similarity">
    <text evidence="1">Belongs to the DprA/Smf family.</text>
</comment>
<evidence type="ECO:0000256" key="1">
    <source>
        <dbReference type="ARBA" id="ARBA00006525"/>
    </source>
</evidence>
<reference evidence="5" key="1">
    <citation type="submission" date="2019-05" db="EMBL/GenBank/DDBJ databases">
        <title>Complete genome sequencing of Absiella argi strain JCM 30884.</title>
        <authorList>
            <person name="Sakamoto M."/>
            <person name="Murakami T."/>
            <person name="Mori H."/>
        </authorList>
    </citation>
    <scope>NUCLEOTIDE SEQUENCE [LARGE SCALE GENOMIC DNA]</scope>
    <source>
        <strain evidence="5">JCM 30884</strain>
    </source>
</reference>
<dbReference type="InterPro" id="IPR057666">
    <property type="entry name" value="DrpA_SLOG"/>
</dbReference>
<dbReference type="InterPro" id="IPR003488">
    <property type="entry name" value="DprA"/>
</dbReference>
<evidence type="ECO:0000259" key="3">
    <source>
        <dbReference type="Pfam" id="PF12728"/>
    </source>
</evidence>
<protein>
    <submittedName>
        <fullName evidence="4">Uncharacterized protein</fullName>
    </submittedName>
</protein>
<dbReference type="AlphaFoldDB" id="A0A6N4TI42"/>
<dbReference type="KEGG" id="aarg:Aargi30884_13220"/>
<organism evidence="4 5">
    <name type="scientific">Amedibacterium intestinale</name>
    <dbReference type="NCBI Taxonomy" id="2583452"/>
    <lineage>
        <taxon>Bacteria</taxon>
        <taxon>Bacillati</taxon>
        <taxon>Bacillota</taxon>
        <taxon>Erysipelotrichia</taxon>
        <taxon>Erysipelotrichales</taxon>
        <taxon>Erysipelotrichaceae</taxon>
        <taxon>Amedibacterium</taxon>
    </lineage>
</organism>
<proteinExistence type="inferred from homology"/>
<dbReference type="Proteomes" id="UP000464754">
    <property type="component" value="Chromosome"/>
</dbReference>
<accession>A0A6N4TI42</accession>
<dbReference type="EMBL" id="AP019695">
    <property type="protein sequence ID" value="BBK22419.1"/>
    <property type="molecule type" value="Genomic_DNA"/>
</dbReference>